<protein>
    <submittedName>
        <fullName evidence="1">Uncharacterized protein</fullName>
    </submittedName>
</protein>
<reference evidence="1 2" key="1">
    <citation type="submission" date="2016-04" db="EMBL/GenBank/DDBJ databases">
        <title>Genome analyses suggest a sexual origin of heterokaryosis in a supposedly ancient asexual fungus.</title>
        <authorList>
            <person name="Ropars J."/>
            <person name="Sedzielewska K."/>
            <person name="Noel J."/>
            <person name="Charron P."/>
            <person name="Farinelli L."/>
            <person name="Marton T."/>
            <person name="Kruger M."/>
            <person name="Pelin A."/>
            <person name="Brachmann A."/>
            <person name="Corradi N."/>
        </authorList>
    </citation>
    <scope>NUCLEOTIDE SEQUENCE [LARGE SCALE GENOMIC DNA]</scope>
    <source>
        <strain evidence="1 2">C2</strain>
    </source>
</reference>
<proteinExistence type="predicted"/>
<sequence>MCLKKMNIIHIDNPPTYIYDDNDYEGQIAVNRNARKEPRTILLSYLEEVCRKKYYKLEKWDGLHSKIVNYTESNKNFAAKLVKADINISTDIKTNNRAQQWFNEKYSE</sequence>
<dbReference type="Proteomes" id="UP000233469">
    <property type="component" value="Unassembled WGS sequence"/>
</dbReference>
<organism evidence="1 2">
    <name type="scientific">Rhizophagus irregularis</name>
    <dbReference type="NCBI Taxonomy" id="588596"/>
    <lineage>
        <taxon>Eukaryota</taxon>
        <taxon>Fungi</taxon>
        <taxon>Fungi incertae sedis</taxon>
        <taxon>Mucoromycota</taxon>
        <taxon>Glomeromycotina</taxon>
        <taxon>Glomeromycetes</taxon>
        <taxon>Glomerales</taxon>
        <taxon>Glomeraceae</taxon>
        <taxon>Rhizophagus</taxon>
    </lineage>
</organism>
<name>A0A2N1NWH6_9GLOM</name>
<dbReference type="EMBL" id="LLXL01000091">
    <property type="protein sequence ID" value="PKK78214.1"/>
    <property type="molecule type" value="Genomic_DNA"/>
</dbReference>
<reference evidence="1 2" key="2">
    <citation type="submission" date="2017-10" db="EMBL/GenBank/DDBJ databases">
        <title>Extensive intraspecific genome diversity in a model arbuscular mycorrhizal fungus.</title>
        <authorList>
            <person name="Chen E.C.H."/>
            <person name="Morin E."/>
            <person name="Baudet D."/>
            <person name="Noel J."/>
            <person name="Ndikumana S."/>
            <person name="Charron P."/>
            <person name="St-Onge C."/>
            <person name="Giorgi J."/>
            <person name="Grigoriev I.V."/>
            <person name="Roux C."/>
            <person name="Martin F.M."/>
            <person name="Corradi N."/>
        </authorList>
    </citation>
    <scope>NUCLEOTIDE SEQUENCE [LARGE SCALE GENOMIC DNA]</scope>
    <source>
        <strain evidence="1 2">C2</strain>
    </source>
</reference>
<evidence type="ECO:0000313" key="2">
    <source>
        <dbReference type="Proteomes" id="UP000233469"/>
    </source>
</evidence>
<dbReference type="VEuPathDB" id="FungiDB:FUN_001857"/>
<comment type="caution">
    <text evidence="1">The sequence shown here is derived from an EMBL/GenBank/DDBJ whole genome shotgun (WGS) entry which is preliminary data.</text>
</comment>
<dbReference type="AlphaFoldDB" id="A0A2N1NWH6"/>
<accession>A0A2N1NWH6</accession>
<gene>
    <name evidence="1" type="ORF">RhiirC2_705977</name>
</gene>
<evidence type="ECO:0000313" key="1">
    <source>
        <dbReference type="EMBL" id="PKK78214.1"/>
    </source>
</evidence>